<reference evidence="1" key="1">
    <citation type="journal article" date="2021" name="Environ. Microbiol.">
        <title>Gene family expansions and transcriptome signatures uncover fungal adaptations to wood decay.</title>
        <authorList>
            <person name="Hage H."/>
            <person name="Miyauchi S."/>
            <person name="Viragh M."/>
            <person name="Drula E."/>
            <person name="Min B."/>
            <person name="Chaduli D."/>
            <person name="Navarro D."/>
            <person name="Favel A."/>
            <person name="Norest M."/>
            <person name="Lesage-Meessen L."/>
            <person name="Balint B."/>
            <person name="Merenyi Z."/>
            <person name="de Eugenio L."/>
            <person name="Morin E."/>
            <person name="Martinez A.T."/>
            <person name="Baldrian P."/>
            <person name="Stursova M."/>
            <person name="Martinez M.J."/>
            <person name="Novotny C."/>
            <person name="Magnuson J.K."/>
            <person name="Spatafora J.W."/>
            <person name="Maurice S."/>
            <person name="Pangilinan J."/>
            <person name="Andreopoulos W."/>
            <person name="LaButti K."/>
            <person name="Hundley H."/>
            <person name="Na H."/>
            <person name="Kuo A."/>
            <person name="Barry K."/>
            <person name="Lipzen A."/>
            <person name="Henrissat B."/>
            <person name="Riley R."/>
            <person name="Ahrendt S."/>
            <person name="Nagy L.G."/>
            <person name="Grigoriev I.V."/>
            <person name="Martin F."/>
            <person name="Rosso M.N."/>
        </authorList>
    </citation>
    <scope>NUCLEOTIDE SEQUENCE</scope>
    <source>
        <strain evidence="1">CBS 384.51</strain>
    </source>
</reference>
<name>A0ACB8UBH6_9APHY</name>
<protein>
    <submittedName>
        <fullName evidence="1">Uncharacterized protein</fullName>
    </submittedName>
</protein>
<evidence type="ECO:0000313" key="2">
    <source>
        <dbReference type="Proteomes" id="UP001055072"/>
    </source>
</evidence>
<evidence type="ECO:0000313" key="1">
    <source>
        <dbReference type="EMBL" id="KAI0091594.1"/>
    </source>
</evidence>
<dbReference type="EMBL" id="MU274905">
    <property type="protein sequence ID" value="KAI0091594.1"/>
    <property type="molecule type" value="Genomic_DNA"/>
</dbReference>
<accession>A0ACB8UBH6</accession>
<comment type="caution">
    <text evidence="1">The sequence shown here is derived from an EMBL/GenBank/DDBJ whole genome shotgun (WGS) entry which is preliminary data.</text>
</comment>
<keyword evidence="2" id="KW-1185">Reference proteome</keyword>
<proteinExistence type="predicted"/>
<dbReference type="Proteomes" id="UP001055072">
    <property type="component" value="Unassembled WGS sequence"/>
</dbReference>
<sequence>MSGLSALLFGATGATGKHILRELLSSEQYTKVGEYGRRVTDKAQLQHAEKLEQKVVDFDKIGEERVRDGDWDIVYIALGTTRQLAGSAKAFEKIDREYVVNAAKAAKSEDANRKQRLVYVSSGAANPSSFFPYTRSKGLTEQALANLGYDDVIIFHPGLLADAERTDHRLAENIAGIITRQLSRFSNSFEIPVKTLGKAIRVAGTLGTAGLPEGTKTTASWGGPSFTVVDNAAALKLAASQ</sequence>
<gene>
    <name evidence="1" type="ORF">BDY19DRAFT_931264</name>
</gene>
<organism evidence="1 2">
    <name type="scientific">Irpex rosettiformis</name>
    <dbReference type="NCBI Taxonomy" id="378272"/>
    <lineage>
        <taxon>Eukaryota</taxon>
        <taxon>Fungi</taxon>
        <taxon>Dikarya</taxon>
        <taxon>Basidiomycota</taxon>
        <taxon>Agaricomycotina</taxon>
        <taxon>Agaricomycetes</taxon>
        <taxon>Polyporales</taxon>
        <taxon>Irpicaceae</taxon>
        <taxon>Irpex</taxon>
    </lineage>
</organism>